<dbReference type="EMBL" id="LSRL02000013">
    <property type="protein sequence ID" value="TDG50845.1"/>
    <property type="molecule type" value="Genomic_DNA"/>
</dbReference>
<keyword evidence="2" id="KW-1185">Reference proteome</keyword>
<dbReference type="OrthoDB" id="7842845at2759"/>
<protein>
    <recommendedName>
        <fullName evidence="3">SAP domain-containing protein</fullName>
    </recommendedName>
</protein>
<evidence type="ECO:0000313" key="2">
    <source>
        <dbReference type="Proteomes" id="UP000295192"/>
    </source>
</evidence>
<accession>A0A484BSL2</accession>
<evidence type="ECO:0008006" key="3">
    <source>
        <dbReference type="Google" id="ProtNLM"/>
    </source>
</evidence>
<comment type="caution">
    <text evidence="1">The sequence shown here is derived from an EMBL/GenBank/DDBJ whole genome shotgun (WGS) entry which is preliminary data.</text>
</comment>
<name>A0A484BSL2_DRONA</name>
<organism evidence="1 2">
    <name type="scientific">Drosophila navojoa</name>
    <name type="common">Fruit fly</name>
    <dbReference type="NCBI Taxonomy" id="7232"/>
    <lineage>
        <taxon>Eukaryota</taxon>
        <taxon>Metazoa</taxon>
        <taxon>Ecdysozoa</taxon>
        <taxon>Arthropoda</taxon>
        <taxon>Hexapoda</taxon>
        <taxon>Insecta</taxon>
        <taxon>Pterygota</taxon>
        <taxon>Neoptera</taxon>
        <taxon>Endopterygota</taxon>
        <taxon>Diptera</taxon>
        <taxon>Brachycera</taxon>
        <taxon>Muscomorpha</taxon>
        <taxon>Ephydroidea</taxon>
        <taxon>Drosophilidae</taxon>
        <taxon>Drosophila</taxon>
    </lineage>
</organism>
<evidence type="ECO:0000313" key="1">
    <source>
        <dbReference type="EMBL" id="TDG50845.1"/>
    </source>
</evidence>
<reference evidence="1 2" key="1">
    <citation type="journal article" date="2019" name="J. Hered.">
        <title>An Improved Genome Assembly for Drosophila navojoa, the Basal Species in the mojavensis Cluster.</title>
        <authorList>
            <person name="Vanderlinde T."/>
            <person name="Dupim E.G."/>
            <person name="Nazario-Yepiz N.O."/>
            <person name="Carvalho A.B."/>
        </authorList>
    </citation>
    <scope>NUCLEOTIDE SEQUENCE [LARGE SCALE GENOMIC DNA]</scope>
    <source>
        <strain evidence="1">Navoj_Jal97</strain>
        <tissue evidence="1">Whole organism</tissue>
    </source>
</reference>
<sequence>MELPVSELNIRDLVRDLYGRALNTKGSKQELVERLVAARHERAEAQAQGYVRPGRPPISKFGVCVQPDDFASIECMTDDEYTAYSKKVQWRLRRVHKTYDNMGLEYYHPGVLHRIDRSKTYTLNLNEFWVRKEPYVHKMFVVFVTRTNAEEQRLCYARSLAMLRDKNLTVDRLRMPAQNDLPPITFDECTAGAGLLQLLLFDALWCLCDANEIEENNTTAILEPPLPDEWLPLLN</sequence>
<gene>
    <name evidence="1" type="ORF">AWZ03_002834</name>
</gene>
<dbReference type="Proteomes" id="UP000295192">
    <property type="component" value="Unassembled WGS sequence"/>
</dbReference>
<dbReference type="AlphaFoldDB" id="A0A484BSL2"/>
<proteinExistence type="predicted"/>